<gene>
    <name evidence="5" type="ORF">CCAE0312_LOCUS8010</name>
    <name evidence="6" type="ORF">CCAE0312_LOCUS8084</name>
</gene>
<dbReference type="Pfam" id="PF01157">
    <property type="entry name" value="Ribosomal_L21e"/>
    <property type="match status" value="1"/>
</dbReference>
<evidence type="ECO:0000256" key="4">
    <source>
        <dbReference type="SAM" id="MobiDB-lite"/>
    </source>
</evidence>
<comment type="similarity">
    <text evidence="1">Belongs to the eukaryotic ribosomal protein eL21 family.</text>
</comment>
<dbReference type="InterPro" id="IPR036948">
    <property type="entry name" value="Ribosomal_eL21_sf"/>
</dbReference>
<keyword evidence="3" id="KW-0687">Ribonucleoprotein</keyword>
<dbReference type="GO" id="GO:0006412">
    <property type="term" value="P:translation"/>
    <property type="evidence" value="ECO:0007669"/>
    <property type="project" value="InterPro"/>
</dbReference>
<name>A0A6T6CI30_9RHOD</name>
<accession>A0A6T6CI30</accession>
<dbReference type="FunFam" id="2.30.30.70:FF:000001">
    <property type="entry name" value="60S ribosomal protein L21"/>
    <property type="match status" value="1"/>
</dbReference>
<dbReference type="EMBL" id="HBGH01014570">
    <property type="protein sequence ID" value="CAD9235992.1"/>
    <property type="molecule type" value="Transcribed_RNA"/>
</dbReference>
<evidence type="ECO:0000313" key="6">
    <source>
        <dbReference type="EMBL" id="CAD9235992.1"/>
    </source>
</evidence>
<organism evidence="5">
    <name type="scientific">Compsopogon caeruleus</name>
    <dbReference type="NCBI Taxonomy" id="31354"/>
    <lineage>
        <taxon>Eukaryota</taxon>
        <taxon>Rhodophyta</taxon>
        <taxon>Compsopogonophyceae</taxon>
        <taxon>Compsopogonales</taxon>
        <taxon>Compsopogonaceae</taxon>
        <taxon>Compsopogon</taxon>
    </lineage>
</organism>
<protein>
    <recommendedName>
        <fullName evidence="7">60S ribosomal protein L21</fullName>
    </recommendedName>
</protein>
<dbReference type="InterPro" id="IPR008991">
    <property type="entry name" value="Translation_prot_SH3-like_sf"/>
</dbReference>
<dbReference type="GO" id="GO:0005840">
    <property type="term" value="C:ribosome"/>
    <property type="evidence" value="ECO:0007669"/>
    <property type="project" value="UniProtKB-KW"/>
</dbReference>
<evidence type="ECO:0000256" key="3">
    <source>
        <dbReference type="ARBA" id="ARBA00023274"/>
    </source>
</evidence>
<dbReference type="SUPFAM" id="SSF50104">
    <property type="entry name" value="Translation proteins SH3-like domain"/>
    <property type="match status" value="1"/>
</dbReference>
<dbReference type="InterPro" id="IPR001147">
    <property type="entry name" value="Ribosomal_eL21"/>
</dbReference>
<dbReference type="GO" id="GO:0003735">
    <property type="term" value="F:structural constituent of ribosome"/>
    <property type="evidence" value="ECO:0007669"/>
    <property type="project" value="InterPro"/>
</dbReference>
<dbReference type="Gene3D" id="6.10.250.3260">
    <property type="match status" value="1"/>
</dbReference>
<dbReference type="InterPro" id="IPR018259">
    <property type="entry name" value="Ribosomal_eL21_CS"/>
</dbReference>
<reference evidence="5" key="1">
    <citation type="submission" date="2021-01" db="EMBL/GenBank/DDBJ databases">
        <authorList>
            <person name="Corre E."/>
            <person name="Pelletier E."/>
            <person name="Niang G."/>
            <person name="Scheremetjew M."/>
            <person name="Finn R."/>
            <person name="Kale V."/>
            <person name="Holt S."/>
            <person name="Cochrane G."/>
            <person name="Meng A."/>
            <person name="Brown T."/>
            <person name="Cohen L."/>
        </authorList>
    </citation>
    <scope>NUCLEOTIDE SEQUENCE</scope>
    <source>
        <strain evidence="5">SAG 36.94</strain>
    </source>
</reference>
<dbReference type="PANTHER" id="PTHR20981">
    <property type="entry name" value="60S RIBOSOMAL PROTEIN L21"/>
    <property type="match status" value="1"/>
</dbReference>
<evidence type="ECO:0008006" key="7">
    <source>
        <dbReference type="Google" id="ProtNLM"/>
    </source>
</evidence>
<keyword evidence="2" id="KW-0689">Ribosomal protein</keyword>
<dbReference type="EMBL" id="HBGH01014459">
    <property type="protein sequence ID" value="CAD9235918.1"/>
    <property type="molecule type" value="Transcribed_RNA"/>
</dbReference>
<dbReference type="GO" id="GO:1990904">
    <property type="term" value="C:ribonucleoprotein complex"/>
    <property type="evidence" value="ECO:0007669"/>
    <property type="project" value="UniProtKB-KW"/>
</dbReference>
<evidence type="ECO:0000256" key="2">
    <source>
        <dbReference type="ARBA" id="ARBA00022980"/>
    </source>
</evidence>
<feature type="compositionally biased region" description="Basic and acidic residues" evidence="4">
    <location>
        <begin position="114"/>
        <end position="132"/>
    </location>
</feature>
<dbReference type="AlphaFoldDB" id="A0A6T6CI30"/>
<sequence length="159" mass="18339">MVRSGGKRSNTRDLFKRPFRKNGMPSISTYLTNFKIGEYVDIVANAAIQQGMPFKYYHGRTGKIFNVSRAAVGVEVTKQVGNRIIPKRFHVRIEHVKKSRCSEDFKKRVRERDAMRREAREKGEKLISDKRKPVTPPEAHVVSGSNMVYLEPLPYKFVV</sequence>
<dbReference type="Gene3D" id="2.30.30.70">
    <property type="entry name" value="Ribosomal protein L21"/>
    <property type="match status" value="1"/>
</dbReference>
<proteinExistence type="inferred from homology"/>
<dbReference type="PROSITE" id="PS01171">
    <property type="entry name" value="RIBOSOMAL_L21E"/>
    <property type="match status" value="1"/>
</dbReference>
<evidence type="ECO:0000256" key="1">
    <source>
        <dbReference type="ARBA" id="ARBA00008427"/>
    </source>
</evidence>
<evidence type="ECO:0000313" key="5">
    <source>
        <dbReference type="EMBL" id="CAD9235918.1"/>
    </source>
</evidence>
<feature type="region of interest" description="Disordered" evidence="4">
    <location>
        <begin position="114"/>
        <end position="138"/>
    </location>
</feature>